<evidence type="ECO:0000313" key="2">
    <source>
        <dbReference type="Proteomes" id="UP000646548"/>
    </source>
</evidence>
<reference evidence="1" key="1">
    <citation type="journal article" name="BMC Genomics">
        <title>Long-read sequencing and de novo genome assembly of marine medaka (Oryzias melastigma).</title>
        <authorList>
            <person name="Liang P."/>
            <person name="Saqib H.S.A."/>
            <person name="Ni X."/>
            <person name="Shen Y."/>
        </authorList>
    </citation>
    <scope>NUCLEOTIDE SEQUENCE</scope>
    <source>
        <strain evidence="1">Bigg-433</strain>
    </source>
</reference>
<proteinExistence type="predicted"/>
<comment type="caution">
    <text evidence="1">The sequence shown here is derived from an EMBL/GenBank/DDBJ whole genome shotgun (WGS) entry which is preliminary data.</text>
</comment>
<protein>
    <submittedName>
        <fullName evidence="1">Uncharacterized protein</fullName>
    </submittedName>
</protein>
<dbReference type="EMBL" id="WKFB01000771">
    <property type="protein sequence ID" value="KAF6718172.1"/>
    <property type="molecule type" value="Genomic_DNA"/>
</dbReference>
<sequence length="99" mass="11249">MCHKLKHSSEHTGPGREERAHLLYLAVQFYRVHASFSVTPQNHPAENSVPMLSRTPVVSVCETPPPLSLLTTSTVWRVRRDKMGSNMKTLNVHVLKDYI</sequence>
<accession>A0A834F4N9</accession>
<dbReference type="Proteomes" id="UP000646548">
    <property type="component" value="Unassembled WGS sequence"/>
</dbReference>
<name>A0A834F4N9_ORYME</name>
<gene>
    <name evidence="1" type="ORF">FQA47_024235</name>
</gene>
<evidence type="ECO:0000313" key="1">
    <source>
        <dbReference type="EMBL" id="KAF6718172.1"/>
    </source>
</evidence>
<dbReference type="AlphaFoldDB" id="A0A834F4N9"/>
<organism evidence="1 2">
    <name type="scientific">Oryzias melastigma</name>
    <name type="common">Marine medaka</name>
    <dbReference type="NCBI Taxonomy" id="30732"/>
    <lineage>
        <taxon>Eukaryota</taxon>
        <taxon>Metazoa</taxon>
        <taxon>Chordata</taxon>
        <taxon>Craniata</taxon>
        <taxon>Vertebrata</taxon>
        <taxon>Euteleostomi</taxon>
        <taxon>Actinopterygii</taxon>
        <taxon>Neopterygii</taxon>
        <taxon>Teleostei</taxon>
        <taxon>Neoteleostei</taxon>
        <taxon>Acanthomorphata</taxon>
        <taxon>Ovalentaria</taxon>
        <taxon>Atherinomorphae</taxon>
        <taxon>Beloniformes</taxon>
        <taxon>Adrianichthyidae</taxon>
        <taxon>Oryziinae</taxon>
        <taxon>Oryzias</taxon>
    </lineage>
</organism>